<accession>A0AAD3HCK2</accession>
<dbReference type="SMART" id="SM00472">
    <property type="entry name" value="MIR"/>
    <property type="match status" value="2"/>
</dbReference>
<dbReference type="SUPFAM" id="SSF82109">
    <property type="entry name" value="MIR domain"/>
    <property type="match status" value="1"/>
</dbReference>
<feature type="domain" description="MIR" evidence="4">
    <location>
        <begin position="94"/>
        <end position="149"/>
    </location>
</feature>
<feature type="chain" id="PRO_5041923233" description="MIR domain-containing protein" evidence="3">
    <location>
        <begin position="25"/>
        <end position="219"/>
    </location>
</feature>
<feature type="signal peptide" evidence="3">
    <location>
        <begin position="1"/>
        <end position="24"/>
    </location>
</feature>
<dbReference type="InterPro" id="IPR016093">
    <property type="entry name" value="MIR_motif"/>
</dbReference>
<keyword evidence="2" id="KW-0677">Repeat</keyword>
<evidence type="ECO:0000256" key="3">
    <source>
        <dbReference type="SAM" id="SignalP"/>
    </source>
</evidence>
<dbReference type="CDD" id="cd23279">
    <property type="entry name" value="beta-trefoil_MIR_SDF2-like"/>
    <property type="match status" value="1"/>
</dbReference>
<evidence type="ECO:0000256" key="1">
    <source>
        <dbReference type="ARBA" id="ARBA00022729"/>
    </source>
</evidence>
<proteinExistence type="predicted"/>
<sequence length="219" mass="23998">MVKLSTILSAFSIASVATHSLVLADEDSEFVTCGSAIKLSHTERNGAEYFLSSGGHRINAGSGQQLVTSSPHKNDSSTLWLIREGHGMEPCEPGSKIAYGSKIRLSHVDTGANLHSHHVRSPLSQQQEVTAFGEDGEGDAGDDWIVNAVRSGTHWKKDAEVFIQHDATRKHLGCTEQAKFSMNNCGRQCPVMNHLEVFGRQEKDAFTKWKTNVGIFIHK</sequence>
<dbReference type="InterPro" id="IPR036300">
    <property type="entry name" value="MIR_dom_sf"/>
</dbReference>
<gene>
    <name evidence="5" type="ORF">CTEN210_15101</name>
</gene>
<evidence type="ECO:0000313" key="5">
    <source>
        <dbReference type="EMBL" id="GFH58625.1"/>
    </source>
</evidence>
<dbReference type="AlphaFoldDB" id="A0AAD3HCK2"/>
<name>A0AAD3HCK2_9STRA</name>
<organism evidence="5 6">
    <name type="scientific">Chaetoceros tenuissimus</name>
    <dbReference type="NCBI Taxonomy" id="426638"/>
    <lineage>
        <taxon>Eukaryota</taxon>
        <taxon>Sar</taxon>
        <taxon>Stramenopiles</taxon>
        <taxon>Ochrophyta</taxon>
        <taxon>Bacillariophyta</taxon>
        <taxon>Coscinodiscophyceae</taxon>
        <taxon>Chaetocerotophycidae</taxon>
        <taxon>Chaetocerotales</taxon>
        <taxon>Chaetocerotaceae</taxon>
        <taxon>Chaetoceros</taxon>
    </lineage>
</organism>
<dbReference type="EMBL" id="BLLK01000062">
    <property type="protein sequence ID" value="GFH58625.1"/>
    <property type="molecule type" value="Genomic_DNA"/>
</dbReference>
<evidence type="ECO:0000256" key="2">
    <source>
        <dbReference type="ARBA" id="ARBA00022737"/>
    </source>
</evidence>
<feature type="domain" description="MIR" evidence="4">
    <location>
        <begin position="28"/>
        <end position="85"/>
    </location>
</feature>
<evidence type="ECO:0000259" key="4">
    <source>
        <dbReference type="PROSITE" id="PS50919"/>
    </source>
</evidence>
<dbReference type="PANTHER" id="PTHR46809:SF2">
    <property type="entry name" value="GH21273P"/>
    <property type="match status" value="1"/>
</dbReference>
<dbReference type="PANTHER" id="PTHR46809">
    <property type="entry name" value="STROMAL CELL-DERIVED FACTOR 2-LIKE PROTEIN"/>
    <property type="match status" value="1"/>
</dbReference>
<dbReference type="Gene3D" id="2.80.10.50">
    <property type="match status" value="1"/>
</dbReference>
<dbReference type="Proteomes" id="UP001054902">
    <property type="component" value="Unassembled WGS sequence"/>
</dbReference>
<evidence type="ECO:0000313" key="6">
    <source>
        <dbReference type="Proteomes" id="UP001054902"/>
    </source>
</evidence>
<keyword evidence="1 3" id="KW-0732">Signal</keyword>
<dbReference type="Pfam" id="PF02815">
    <property type="entry name" value="MIR"/>
    <property type="match status" value="1"/>
</dbReference>
<dbReference type="PROSITE" id="PS50919">
    <property type="entry name" value="MIR"/>
    <property type="match status" value="2"/>
</dbReference>
<keyword evidence="6" id="KW-1185">Reference proteome</keyword>
<reference evidence="5 6" key="1">
    <citation type="journal article" date="2021" name="Sci. Rep.">
        <title>The genome of the diatom Chaetoceros tenuissimus carries an ancient integrated fragment of an extant virus.</title>
        <authorList>
            <person name="Hongo Y."/>
            <person name="Kimura K."/>
            <person name="Takaki Y."/>
            <person name="Yoshida Y."/>
            <person name="Baba S."/>
            <person name="Kobayashi G."/>
            <person name="Nagasaki K."/>
            <person name="Hano T."/>
            <person name="Tomaru Y."/>
        </authorList>
    </citation>
    <scope>NUCLEOTIDE SEQUENCE [LARGE SCALE GENOMIC DNA]</scope>
    <source>
        <strain evidence="5 6">NIES-3715</strain>
    </source>
</reference>
<comment type="caution">
    <text evidence="5">The sequence shown here is derived from an EMBL/GenBank/DDBJ whole genome shotgun (WGS) entry which is preliminary data.</text>
</comment>
<protein>
    <recommendedName>
        <fullName evidence="4">MIR domain-containing protein</fullName>
    </recommendedName>
</protein>